<accession>A0A1H1ZJ70</accession>
<dbReference type="STRING" id="546871.SAMN04488543_3808"/>
<dbReference type="GO" id="GO:0016491">
    <property type="term" value="F:oxidoreductase activity"/>
    <property type="evidence" value="ECO:0007669"/>
    <property type="project" value="UniProtKB-KW"/>
</dbReference>
<protein>
    <submittedName>
        <fullName evidence="2">5,10-methylenetetrahydrofolate reductase</fullName>
    </submittedName>
</protein>
<evidence type="ECO:0000256" key="1">
    <source>
        <dbReference type="ARBA" id="ARBA00023002"/>
    </source>
</evidence>
<name>A0A1H1ZJ70_9ACTN</name>
<gene>
    <name evidence="2" type="ORF">SAMN04488543_3808</name>
</gene>
<dbReference type="Proteomes" id="UP000199092">
    <property type="component" value="Chromosome I"/>
</dbReference>
<dbReference type="AlphaFoldDB" id="A0A1H1ZJ70"/>
<proteinExistence type="predicted"/>
<reference evidence="2 3" key="1">
    <citation type="submission" date="2016-10" db="EMBL/GenBank/DDBJ databases">
        <authorList>
            <person name="de Groot N.N."/>
        </authorList>
    </citation>
    <scope>NUCLEOTIDE SEQUENCE [LARGE SCALE GENOMIC DNA]</scope>
    <source>
        <strain evidence="2 3">DSM 21741</strain>
    </source>
</reference>
<dbReference type="InterPro" id="IPR029041">
    <property type="entry name" value="FAD-linked_oxidoreductase-like"/>
</dbReference>
<sequence>MVHGPCGGVGTDGSCELGDRRCSFVDVPVVPRHPLAGPAGPAGTPRPTDLRDLLRQGRVVVADLPAAALDAGSLTAVGNLLRSTVHAVLAGDSPRSRVQFPPAYRAALVRAAGLRAWTGLTCRDRNRVALEGELAALAHLGVDAVHCVTGDHPALGSRADAAAVFDLDSTQLAELAVGAGLLTSVGESPTAPPTAHRAARLVEKLGTGAEVCFVNHCGGAGPVRVFVEHVHDLGAHPWFLPCVPVVVDVASAALLASFPGLVLPPGHLDRILGARDPREAGIASAVELSEALLAVPGVAGVNLSGGSAPGQELPFAEALAEIGRRLGVDA</sequence>
<dbReference type="EMBL" id="LT629749">
    <property type="protein sequence ID" value="SDT33703.1"/>
    <property type="molecule type" value="Genomic_DNA"/>
</dbReference>
<keyword evidence="1" id="KW-0560">Oxidoreductase</keyword>
<evidence type="ECO:0000313" key="2">
    <source>
        <dbReference type="EMBL" id="SDT33703.1"/>
    </source>
</evidence>
<dbReference type="OrthoDB" id="9803687at2"/>
<dbReference type="SUPFAM" id="SSF51730">
    <property type="entry name" value="FAD-linked oxidoreductase"/>
    <property type="match status" value="1"/>
</dbReference>
<evidence type="ECO:0000313" key="3">
    <source>
        <dbReference type="Proteomes" id="UP000199092"/>
    </source>
</evidence>
<keyword evidence="3" id="KW-1185">Reference proteome</keyword>
<dbReference type="Gene3D" id="3.20.20.220">
    <property type="match status" value="1"/>
</dbReference>
<organism evidence="2 3">
    <name type="scientific">Friedmanniella luteola</name>
    <dbReference type="NCBI Taxonomy" id="546871"/>
    <lineage>
        <taxon>Bacteria</taxon>
        <taxon>Bacillati</taxon>
        <taxon>Actinomycetota</taxon>
        <taxon>Actinomycetes</taxon>
        <taxon>Propionibacteriales</taxon>
        <taxon>Nocardioidaceae</taxon>
        <taxon>Friedmanniella</taxon>
    </lineage>
</organism>